<dbReference type="PANTHER" id="PTHR17985">
    <property type="entry name" value="SER/THR-RICH PROTEIN T10 IN DGCR REGION"/>
    <property type="match status" value="1"/>
</dbReference>
<proteinExistence type="predicted"/>
<dbReference type="InterPro" id="IPR008551">
    <property type="entry name" value="TANGO2"/>
</dbReference>
<dbReference type="STRING" id="1416801.SAMN05192553_102394"/>
<dbReference type="PANTHER" id="PTHR17985:SF8">
    <property type="entry name" value="TRANSPORT AND GOLGI ORGANIZATION PROTEIN 2 HOMOLOG"/>
    <property type="match status" value="1"/>
</dbReference>
<reference evidence="2" key="1">
    <citation type="submission" date="2016-10" db="EMBL/GenBank/DDBJ databases">
        <authorList>
            <person name="Varghese N."/>
            <person name="Submissions S."/>
        </authorList>
    </citation>
    <scope>NUCLEOTIDE SEQUENCE [LARGE SCALE GENOMIC DNA]</scope>
    <source>
        <strain evidence="2">IBRC-M 10761</strain>
    </source>
</reference>
<dbReference type="OrthoDB" id="4380123at2"/>
<evidence type="ECO:0000313" key="2">
    <source>
        <dbReference type="Proteomes" id="UP000199403"/>
    </source>
</evidence>
<dbReference type="Proteomes" id="UP000199403">
    <property type="component" value="Unassembled WGS sequence"/>
</dbReference>
<name>A0A1H6WDJ1_9BACT</name>
<keyword evidence="2" id="KW-1185">Reference proteome</keyword>
<gene>
    <name evidence="1" type="ORF">SAMN05192553_102394</name>
</gene>
<organism evidence="1 2">
    <name type="scientific">Cyclobacterium xiamenense</name>
    <dbReference type="NCBI Taxonomy" id="1297121"/>
    <lineage>
        <taxon>Bacteria</taxon>
        <taxon>Pseudomonadati</taxon>
        <taxon>Bacteroidota</taxon>
        <taxon>Cytophagia</taxon>
        <taxon>Cytophagales</taxon>
        <taxon>Cyclobacteriaceae</taxon>
        <taxon>Cyclobacterium</taxon>
    </lineage>
</organism>
<dbReference type="EMBL" id="FNZH01000002">
    <property type="protein sequence ID" value="SEJ10385.1"/>
    <property type="molecule type" value="Genomic_DNA"/>
</dbReference>
<accession>A0A1H6WDJ1</accession>
<protein>
    <submittedName>
        <fullName evidence="1">Uncharacterized conserved protein, contains NRDE domain</fullName>
    </submittedName>
</protein>
<evidence type="ECO:0000313" key="1">
    <source>
        <dbReference type="EMBL" id="SEJ10385.1"/>
    </source>
</evidence>
<dbReference type="AlphaFoldDB" id="A0A1H6WDJ1"/>
<sequence>MCLISFSWNAHPKYRLILVANRDEYFNRPTQSLHQWESGIYAGKDLKEGGTWLGFHPSGRFAALTNYRDIRNEIPRQRSRGELVTGFLTSSEGPKDYLKKVEAIQDEYNGFNLLVADMENLYVLSNYGKGIELVDPGVHAISNALLDSPWPKVTKARSQFQELLAKKTPEMDDLQGLLQSTELAAEEQLPATGLTQELEKAVSAQFIRVDDYYGTVNTSALLWDRLGEVRLREVRTVPEREVTECAFRLY</sequence>
<dbReference type="Pfam" id="PF05742">
    <property type="entry name" value="TANGO2"/>
    <property type="match status" value="1"/>
</dbReference>
<dbReference type="RefSeq" id="WP_092171238.1">
    <property type="nucleotide sequence ID" value="NZ_FNZH01000002.1"/>
</dbReference>